<evidence type="ECO:0000313" key="4">
    <source>
        <dbReference type="EMBL" id="RHY13375.1"/>
    </source>
</evidence>
<dbReference type="InterPro" id="IPR009057">
    <property type="entry name" value="Homeodomain-like_sf"/>
</dbReference>
<dbReference type="GO" id="GO:0003677">
    <property type="term" value="F:DNA binding"/>
    <property type="evidence" value="ECO:0007669"/>
    <property type="project" value="UniProtKB-KW"/>
</dbReference>
<dbReference type="PROSITE" id="PS51253">
    <property type="entry name" value="HTH_CENPB"/>
    <property type="match status" value="1"/>
</dbReference>
<dbReference type="Proteomes" id="UP000285060">
    <property type="component" value="Unassembled WGS sequence"/>
</dbReference>
<organism evidence="4 5">
    <name type="scientific">Aphanomyces invadans</name>
    <dbReference type="NCBI Taxonomy" id="157072"/>
    <lineage>
        <taxon>Eukaryota</taxon>
        <taxon>Sar</taxon>
        <taxon>Stramenopiles</taxon>
        <taxon>Oomycota</taxon>
        <taxon>Saprolegniomycetes</taxon>
        <taxon>Saprolegniales</taxon>
        <taxon>Verrucalvaceae</taxon>
        <taxon>Aphanomyces</taxon>
    </lineage>
</organism>
<dbReference type="InterPro" id="IPR004875">
    <property type="entry name" value="DDE_SF_endonuclease_dom"/>
</dbReference>
<comment type="caution">
    <text evidence="4">The sequence shown here is derived from an EMBL/GenBank/DDBJ whole genome shotgun (WGS) entry which is preliminary data.</text>
</comment>
<evidence type="ECO:0000256" key="1">
    <source>
        <dbReference type="ARBA" id="ARBA00023125"/>
    </source>
</evidence>
<name>A0A3R6WDA5_9STRA</name>
<dbReference type="SUPFAM" id="SSF46689">
    <property type="entry name" value="Homeodomain-like"/>
    <property type="match status" value="1"/>
</dbReference>
<dbReference type="VEuPathDB" id="FungiDB:H310_13160"/>
<dbReference type="PANTHER" id="PTHR19303:SF57">
    <property type="entry name" value="HTH CENPB-TYPE DOMAIN-CONTAINING PROTEIN"/>
    <property type="match status" value="1"/>
</dbReference>
<dbReference type="InterPro" id="IPR006600">
    <property type="entry name" value="HTH_CenpB_DNA-bd_dom"/>
</dbReference>
<keyword evidence="1" id="KW-0238">DNA-binding</keyword>
<accession>A0A3R6WDA5</accession>
<gene>
    <name evidence="4" type="ORF">DYB32_010930</name>
</gene>
<evidence type="ECO:0000313" key="5">
    <source>
        <dbReference type="Proteomes" id="UP000285060"/>
    </source>
</evidence>
<feature type="region of interest" description="Disordered" evidence="2">
    <location>
        <begin position="1"/>
        <end position="31"/>
    </location>
</feature>
<dbReference type="GO" id="GO:0005634">
    <property type="term" value="C:nucleus"/>
    <property type="evidence" value="ECO:0007669"/>
    <property type="project" value="TreeGrafter"/>
</dbReference>
<dbReference type="PANTHER" id="PTHR19303">
    <property type="entry name" value="TRANSPOSON"/>
    <property type="match status" value="1"/>
</dbReference>
<dbReference type="EMBL" id="QUSY01004452">
    <property type="protein sequence ID" value="RHY13375.1"/>
    <property type="molecule type" value="Genomic_DNA"/>
</dbReference>
<dbReference type="Pfam" id="PF03184">
    <property type="entry name" value="DDE_1"/>
    <property type="match status" value="1"/>
</dbReference>
<sequence>MAPTRPASHPSATGRPVIKNNRRTGPPKHQRDFTTYAKKLYILNHLQQHTMDCTLDTFFKGCQGVARRTAWKKILHWRKQRAHITKAATSAKTAKHRTTRAVGTATTLGHAAEENLANWIRQLRSDGIPVSRELLACKALEVAKDLQIEQNQFKASSSWVASFLRRWKYSTRAKTRSGQDNLAEGEKTLNAFSLHVKTVIEKYQIEDVFNADQTGINYEYLPKETIDAKGSKTVWVKCAGHEKDRITAMLLADIRGNKYPLFLVLKSPESKIKEVVQENLTARNGFGTRVWKEIEELHERHPSRIYGNPTAWWNGDISLAFLKYHFGHRRGKNLKHVLLLWDDFSAHFTEAVKAYAEEVNVVLERIPPTFTWICQPADVAWMKPLKAHMRRQWVNHLRSEIDKTANVDGTFKLRAPTRFELVEWVNDAWDNIPRQLIVSGFSKCKIIPGESAGDNHDGQDSFDDVHSIVESLLQLGVANVQLLNGDDEVETDLLLDA</sequence>
<keyword evidence="5" id="KW-1185">Reference proteome</keyword>
<feature type="domain" description="HTH CENPB-type" evidence="3">
    <location>
        <begin position="100"/>
        <end position="173"/>
    </location>
</feature>
<dbReference type="Gene3D" id="1.10.10.60">
    <property type="entry name" value="Homeodomain-like"/>
    <property type="match status" value="1"/>
</dbReference>
<dbReference type="AlphaFoldDB" id="A0A3R6WDA5"/>
<evidence type="ECO:0000259" key="3">
    <source>
        <dbReference type="PROSITE" id="PS51253"/>
    </source>
</evidence>
<evidence type="ECO:0000256" key="2">
    <source>
        <dbReference type="SAM" id="MobiDB-lite"/>
    </source>
</evidence>
<reference evidence="4 5" key="1">
    <citation type="submission" date="2018-08" db="EMBL/GenBank/DDBJ databases">
        <title>Aphanomyces genome sequencing and annotation.</title>
        <authorList>
            <person name="Minardi D."/>
            <person name="Oidtmann B."/>
            <person name="Van Der Giezen M."/>
            <person name="Studholme D.J."/>
        </authorList>
    </citation>
    <scope>NUCLEOTIDE SEQUENCE [LARGE SCALE GENOMIC DNA]</scope>
    <source>
        <strain evidence="4 5">NJM0002</strain>
    </source>
</reference>
<dbReference type="SMART" id="SM00674">
    <property type="entry name" value="CENPB"/>
    <property type="match status" value="1"/>
</dbReference>
<proteinExistence type="predicted"/>
<dbReference type="InterPro" id="IPR050863">
    <property type="entry name" value="CenT-Element_Derived"/>
</dbReference>
<protein>
    <recommendedName>
        <fullName evidence="3">HTH CENPB-type domain-containing protein</fullName>
    </recommendedName>
</protein>
<dbReference type="Pfam" id="PF03221">
    <property type="entry name" value="HTH_Tnp_Tc5"/>
    <property type="match status" value="1"/>
</dbReference>